<dbReference type="Proteomes" id="UP001470230">
    <property type="component" value="Unassembled WGS sequence"/>
</dbReference>
<gene>
    <name evidence="5" type="ORF">M9Y10_044231</name>
</gene>
<dbReference type="PRINTS" id="PR00961">
    <property type="entry name" value="HUDSXLRNA"/>
</dbReference>
<evidence type="ECO:0000259" key="4">
    <source>
        <dbReference type="PROSITE" id="PS50102"/>
    </source>
</evidence>
<evidence type="ECO:0000256" key="1">
    <source>
        <dbReference type="ARBA" id="ARBA00022737"/>
    </source>
</evidence>
<feature type="domain" description="RRM" evidence="4">
    <location>
        <begin position="160"/>
        <end position="240"/>
    </location>
</feature>
<keyword evidence="2 3" id="KW-0694">RNA-binding</keyword>
<dbReference type="SUPFAM" id="SSF54928">
    <property type="entry name" value="RNA-binding domain, RBD"/>
    <property type="match status" value="1"/>
</dbReference>
<evidence type="ECO:0000313" key="6">
    <source>
        <dbReference type="Proteomes" id="UP001470230"/>
    </source>
</evidence>
<dbReference type="InterPro" id="IPR035979">
    <property type="entry name" value="RBD_domain_sf"/>
</dbReference>
<organism evidence="5 6">
    <name type="scientific">Tritrichomonas musculus</name>
    <dbReference type="NCBI Taxonomy" id="1915356"/>
    <lineage>
        <taxon>Eukaryota</taxon>
        <taxon>Metamonada</taxon>
        <taxon>Parabasalia</taxon>
        <taxon>Tritrichomonadida</taxon>
        <taxon>Tritrichomonadidae</taxon>
        <taxon>Tritrichomonas</taxon>
    </lineage>
</organism>
<keyword evidence="1" id="KW-0677">Repeat</keyword>
<comment type="caution">
    <text evidence="5">The sequence shown here is derived from an EMBL/GenBank/DDBJ whole genome shotgun (WGS) entry which is preliminary data.</text>
</comment>
<evidence type="ECO:0000256" key="2">
    <source>
        <dbReference type="ARBA" id="ARBA00022884"/>
    </source>
</evidence>
<reference evidence="5 6" key="1">
    <citation type="submission" date="2024-04" db="EMBL/GenBank/DDBJ databases">
        <title>Tritrichomonas musculus Genome.</title>
        <authorList>
            <person name="Alves-Ferreira E."/>
            <person name="Grigg M."/>
            <person name="Lorenzi H."/>
            <person name="Galac M."/>
        </authorList>
    </citation>
    <scope>NUCLEOTIDE SEQUENCE [LARGE SCALE GENOMIC DNA]</scope>
    <source>
        <strain evidence="5 6">EAF2021</strain>
    </source>
</reference>
<evidence type="ECO:0000256" key="3">
    <source>
        <dbReference type="PROSITE-ProRule" id="PRU00176"/>
    </source>
</evidence>
<accession>A0ABR2K2E2</accession>
<dbReference type="Gene3D" id="3.30.70.330">
    <property type="match status" value="2"/>
</dbReference>
<name>A0ABR2K2E2_9EUKA</name>
<evidence type="ECO:0000313" key="5">
    <source>
        <dbReference type="EMBL" id="KAK8885102.1"/>
    </source>
</evidence>
<dbReference type="Pfam" id="PF00076">
    <property type="entry name" value="RRM_1"/>
    <property type="match status" value="2"/>
</dbReference>
<dbReference type="EMBL" id="JAPFFF010000008">
    <property type="protein sequence ID" value="KAK8885102.1"/>
    <property type="molecule type" value="Genomic_DNA"/>
</dbReference>
<keyword evidence="6" id="KW-1185">Reference proteome</keyword>
<sequence length="274" mass="31345">MIAPNEPCPLPLPPMSKNTVNMSIPVARPRENYARKQRCASQYIDKNNSTKLRPHKYNNKRQYAKSNIVDPSTNLFVNYLPSSFDDNDLRNLFSPYGQIVTSKIMVNLETGESKCFGFVRLATLEQAQHAIEDLNGKHLGYKRLLVKYAESKEKNDTESNLIYIKQMPVSIDTNTVAQLFAPYGNLVQVVPHMIDSNDPSVYRCYVRYDSIKSASKAIFEMNNKIIVPGTKPIHVRYADPHCVRNSIDLIDTTWDSHKLDEIDEKMLLPNFLQC</sequence>
<protein>
    <recommendedName>
        <fullName evidence="4">RRM domain-containing protein</fullName>
    </recommendedName>
</protein>
<dbReference type="PANTHER" id="PTHR24012">
    <property type="entry name" value="RNA BINDING PROTEIN"/>
    <property type="match status" value="1"/>
</dbReference>
<dbReference type="SMART" id="SM00360">
    <property type="entry name" value="RRM"/>
    <property type="match status" value="2"/>
</dbReference>
<feature type="domain" description="RRM" evidence="4">
    <location>
        <begin position="73"/>
        <end position="151"/>
    </location>
</feature>
<proteinExistence type="predicted"/>
<dbReference type="InterPro" id="IPR002343">
    <property type="entry name" value="Hud_Sxl_RNA"/>
</dbReference>
<dbReference type="InterPro" id="IPR000504">
    <property type="entry name" value="RRM_dom"/>
</dbReference>
<dbReference type="InterPro" id="IPR012677">
    <property type="entry name" value="Nucleotide-bd_a/b_plait_sf"/>
</dbReference>
<dbReference type="PROSITE" id="PS50102">
    <property type="entry name" value="RRM"/>
    <property type="match status" value="2"/>
</dbReference>